<evidence type="ECO:0000256" key="1">
    <source>
        <dbReference type="SAM" id="MobiDB-lite"/>
    </source>
</evidence>
<sequence>MGLHLFSRDEVSAATGDATQRKLLATLLALAVVGLLLTGALMFMRHRRRNSERRSSLPQYEEIVRPSSARSNHRRLAIRPESNYVVQEKQMLILSSDAPPPKSPVPEIRITLPEEMDHSGNRQSGRVVVVHVGESTMGFEPYDEKLPPYQQSDSDRFQSLDLERIGGLKEKEYR</sequence>
<accession>A0A9P4J3S1</accession>
<name>A0A9P4J3S1_9PEZI</name>
<feature type="compositionally biased region" description="Basic and acidic residues" evidence="1">
    <location>
        <begin position="153"/>
        <end position="174"/>
    </location>
</feature>
<feature type="region of interest" description="Disordered" evidence="1">
    <location>
        <begin position="138"/>
        <end position="174"/>
    </location>
</feature>
<evidence type="ECO:0000313" key="3">
    <source>
        <dbReference type="EMBL" id="KAF2154897.1"/>
    </source>
</evidence>
<keyword evidence="4" id="KW-1185">Reference proteome</keyword>
<keyword evidence="2" id="KW-1133">Transmembrane helix</keyword>
<proteinExistence type="predicted"/>
<evidence type="ECO:0000313" key="4">
    <source>
        <dbReference type="Proteomes" id="UP000799439"/>
    </source>
</evidence>
<feature type="region of interest" description="Disordered" evidence="1">
    <location>
        <begin position="48"/>
        <end position="76"/>
    </location>
</feature>
<comment type="caution">
    <text evidence="3">The sequence shown here is derived from an EMBL/GenBank/DDBJ whole genome shotgun (WGS) entry which is preliminary data.</text>
</comment>
<dbReference type="EMBL" id="ML996083">
    <property type="protein sequence ID" value="KAF2154897.1"/>
    <property type="molecule type" value="Genomic_DNA"/>
</dbReference>
<keyword evidence="2" id="KW-0472">Membrane</keyword>
<dbReference type="OrthoDB" id="5388417at2759"/>
<dbReference type="Proteomes" id="UP000799439">
    <property type="component" value="Unassembled WGS sequence"/>
</dbReference>
<protein>
    <submittedName>
        <fullName evidence="3">Uncharacterized protein</fullName>
    </submittedName>
</protein>
<organism evidence="3 4">
    <name type="scientific">Myriangium duriaei CBS 260.36</name>
    <dbReference type="NCBI Taxonomy" id="1168546"/>
    <lineage>
        <taxon>Eukaryota</taxon>
        <taxon>Fungi</taxon>
        <taxon>Dikarya</taxon>
        <taxon>Ascomycota</taxon>
        <taxon>Pezizomycotina</taxon>
        <taxon>Dothideomycetes</taxon>
        <taxon>Dothideomycetidae</taxon>
        <taxon>Myriangiales</taxon>
        <taxon>Myriangiaceae</taxon>
        <taxon>Myriangium</taxon>
    </lineage>
</organism>
<keyword evidence="2" id="KW-0812">Transmembrane</keyword>
<gene>
    <name evidence="3" type="ORF">K461DRAFT_291801</name>
</gene>
<evidence type="ECO:0000256" key="2">
    <source>
        <dbReference type="SAM" id="Phobius"/>
    </source>
</evidence>
<dbReference type="AlphaFoldDB" id="A0A9P4J3S1"/>
<reference evidence="3" key="1">
    <citation type="journal article" date="2020" name="Stud. Mycol.">
        <title>101 Dothideomycetes genomes: a test case for predicting lifestyles and emergence of pathogens.</title>
        <authorList>
            <person name="Haridas S."/>
            <person name="Albert R."/>
            <person name="Binder M."/>
            <person name="Bloem J."/>
            <person name="Labutti K."/>
            <person name="Salamov A."/>
            <person name="Andreopoulos B."/>
            <person name="Baker S."/>
            <person name="Barry K."/>
            <person name="Bills G."/>
            <person name="Bluhm B."/>
            <person name="Cannon C."/>
            <person name="Castanera R."/>
            <person name="Culley D."/>
            <person name="Daum C."/>
            <person name="Ezra D."/>
            <person name="Gonzalez J."/>
            <person name="Henrissat B."/>
            <person name="Kuo A."/>
            <person name="Liang C."/>
            <person name="Lipzen A."/>
            <person name="Lutzoni F."/>
            <person name="Magnuson J."/>
            <person name="Mondo S."/>
            <person name="Nolan M."/>
            <person name="Ohm R."/>
            <person name="Pangilinan J."/>
            <person name="Park H.-J."/>
            <person name="Ramirez L."/>
            <person name="Alfaro M."/>
            <person name="Sun H."/>
            <person name="Tritt A."/>
            <person name="Yoshinaga Y."/>
            <person name="Zwiers L.-H."/>
            <person name="Turgeon B."/>
            <person name="Goodwin S."/>
            <person name="Spatafora J."/>
            <person name="Crous P."/>
            <person name="Grigoriev I."/>
        </authorList>
    </citation>
    <scope>NUCLEOTIDE SEQUENCE</scope>
    <source>
        <strain evidence="3">CBS 260.36</strain>
    </source>
</reference>
<feature type="transmembrane region" description="Helical" evidence="2">
    <location>
        <begin position="23"/>
        <end position="44"/>
    </location>
</feature>